<name>B1FJS6_9BURK</name>
<protein>
    <submittedName>
        <fullName evidence="2">Uncharacterized protein</fullName>
    </submittedName>
</protein>
<comment type="caution">
    <text evidence="2">The sequence shown here is derived from an EMBL/GenBank/DDBJ whole genome shotgun (WGS) entry which is preliminary data.</text>
</comment>
<accession>B1FJS6</accession>
<sequence length="56" mass="5761">MGVTSSHSSEHEADRVTVRTGAPRDDVYPLDSGLAGAMLQMRANHGVPAGLQGGAE</sequence>
<dbReference type="AlphaFoldDB" id="B1FJS6"/>
<gene>
    <name evidence="2" type="ORF">BamIOP4010DRAFT_4287</name>
</gene>
<dbReference type="PATRIC" id="fig|396596.7.peg.3243"/>
<evidence type="ECO:0000313" key="2">
    <source>
        <dbReference type="EMBL" id="EDT02208.1"/>
    </source>
</evidence>
<feature type="region of interest" description="Disordered" evidence="1">
    <location>
        <begin position="1"/>
        <end position="27"/>
    </location>
</feature>
<reference evidence="2 3" key="1">
    <citation type="submission" date="2008-03" db="EMBL/GenBank/DDBJ databases">
        <title>Sequencing of the draft genome and assembly of Burkholderia ambifaria IOP40-10.</title>
        <authorList>
            <consortium name="US DOE Joint Genome Institute (JGI-PGF)"/>
            <person name="Copeland A."/>
            <person name="Lucas S."/>
            <person name="Lapidus A."/>
            <person name="Glavina del Rio T."/>
            <person name="Dalin E."/>
            <person name="Tice H."/>
            <person name="Bruce D."/>
            <person name="Goodwin L."/>
            <person name="Pitluck S."/>
            <person name="Larimer F."/>
            <person name="Land M.L."/>
            <person name="Hauser L."/>
            <person name="Tiedje J."/>
            <person name="Richardson P."/>
        </authorList>
    </citation>
    <scope>NUCLEOTIDE SEQUENCE [LARGE SCALE GENOMIC DNA]</scope>
    <source>
        <strain evidence="2 3">IOP40-10</strain>
    </source>
</reference>
<dbReference type="EMBL" id="ABLC01000129">
    <property type="protein sequence ID" value="EDT02208.1"/>
    <property type="molecule type" value="Genomic_DNA"/>
</dbReference>
<dbReference type="Proteomes" id="UP000005463">
    <property type="component" value="Unassembled WGS sequence"/>
</dbReference>
<evidence type="ECO:0000256" key="1">
    <source>
        <dbReference type="SAM" id="MobiDB-lite"/>
    </source>
</evidence>
<organism evidence="2 3">
    <name type="scientific">Burkholderia ambifaria IOP40-10</name>
    <dbReference type="NCBI Taxonomy" id="396596"/>
    <lineage>
        <taxon>Bacteria</taxon>
        <taxon>Pseudomonadati</taxon>
        <taxon>Pseudomonadota</taxon>
        <taxon>Betaproteobacteria</taxon>
        <taxon>Burkholderiales</taxon>
        <taxon>Burkholderiaceae</taxon>
        <taxon>Burkholderia</taxon>
        <taxon>Burkholderia cepacia complex</taxon>
    </lineage>
</organism>
<proteinExistence type="predicted"/>
<evidence type="ECO:0000313" key="3">
    <source>
        <dbReference type="Proteomes" id="UP000005463"/>
    </source>
</evidence>
<feature type="compositionally biased region" description="Basic and acidic residues" evidence="1">
    <location>
        <begin position="8"/>
        <end position="27"/>
    </location>
</feature>